<accession>A0A9P1DJL5</accession>
<dbReference type="AlphaFoldDB" id="A0A9P1DJL5"/>
<proteinExistence type="predicted"/>
<name>A0A9P1DJL5_9DINO</name>
<feature type="non-terminal residue" evidence="1">
    <location>
        <position position="1"/>
    </location>
</feature>
<comment type="caution">
    <text evidence="1">The sequence shown here is derived from an EMBL/GenBank/DDBJ whole genome shotgun (WGS) entry which is preliminary data.</text>
</comment>
<dbReference type="OrthoDB" id="430767at2759"/>
<evidence type="ECO:0000313" key="1">
    <source>
        <dbReference type="EMBL" id="CAI4011317.1"/>
    </source>
</evidence>
<dbReference type="EMBL" id="CAMXCT020005079">
    <property type="protein sequence ID" value="CAL1164692.1"/>
    <property type="molecule type" value="Genomic_DNA"/>
</dbReference>
<organism evidence="1">
    <name type="scientific">Cladocopium goreaui</name>
    <dbReference type="NCBI Taxonomy" id="2562237"/>
    <lineage>
        <taxon>Eukaryota</taxon>
        <taxon>Sar</taxon>
        <taxon>Alveolata</taxon>
        <taxon>Dinophyceae</taxon>
        <taxon>Suessiales</taxon>
        <taxon>Symbiodiniaceae</taxon>
        <taxon>Cladocopium</taxon>
    </lineage>
</organism>
<keyword evidence="3" id="KW-1185">Reference proteome</keyword>
<protein>
    <submittedName>
        <fullName evidence="1">Uncharacterized protein</fullName>
    </submittedName>
</protein>
<evidence type="ECO:0000313" key="2">
    <source>
        <dbReference type="EMBL" id="CAL4798629.1"/>
    </source>
</evidence>
<dbReference type="EMBL" id="CAMXCT030005079">
    <property type="protein sequence ID" value="CAL4798629.1"/>
    <property type="molecule type" value="Genomic_DNA"/>
</dbReference>
<gene>
    <name evidence="1" type="ORF">C1SCF055_LOCUS36495</name>
</gene>
<dbReference type="EMBL" id="CAMXCT010005079">
    <property type="protein sequence ID" value="CAI4011317.1"/>
    <property type="molecule type" value="Genomic_DNA"/>
</dbReference>
<dbReference type="SUPFAM" id="SSF69322">
    <property type="entry name" value="Tricorn protease domain 2"/>
    <property type="match status" value="1"/>
</dbReference>
<reference evidence="1" key="1">
    <citation type="submission" date="2022-10" db="EMBL/GenBank/DDBJ databases">
        <authorList>
            <person name="Chen Y."/>
            <person name="Dougan E. K."/>
            <person name="Chan C."/>
            <person name="Rhodes N."/>
            <person name="Thang M."/>
        </authorList>
    </citation>
    <scope>NUCLEOTIDE SEQUENCE</scope>
</reference>
<dbReference type="Proteomes" id="UP001152797">
    <property type="component" value="Unassembled WGS sequence"/>
</dbReference>
<reference evidence="2 3" key="2">
    <citation type="submission" date="2024-05" db="EMBL/GenBank/DDBJ databases">
        <authorList>
            <person name="Chen Y."/>
            <person name="Shah S."/>
            <person name="Dougan E. K."/>
            <person name="Thang M."/>
            <person name="Chan C."/>
        </authorList>
    </citation>
    <scope>NUCLEOTIDE SEQUENCE [LARGE SCALE GENOMIC DNA]</scope>
</reference>
<sequence length="536" mass="58924">DAIACVQTGWLHLFRSKEELLSWPMEEALVEVAVSKNRIAAVLRDGQLLVWRESQGQLVEEVRILFPEPPSIAWCPDEKHMLCCRRHAESFLFLLEGLTQGSCLDCMGEVRSFSCEVKGPDALFITSAAFATAGDFFAAAWEGQKESSLSMWRWNPAVPVLATVPRVSLASSIHLSGKVSKLCFSSSEAGQELLVLCASEMRIFAFNDIDLVLMPKRVLSFGAPSVADMTSAGLLVGKGRKLAYVSLGDASFSFHATLPSPVAQLALGGACPTGPVLAQRGAGRCYFLAIEPFLTKEMARFLRQSYLKYWERSMAQLQRSCGKQIAGKLKATAYPNEQSSSQTEVIQRLLREVQGLQTQVQGIQLSLESSSGGDQLGLGQALESLVPQLVQKLGERLADPEDGQLFHERFLAAFPVQGDDSMDELHRELQGFSDRLKNLLQEQLSKRLPQCCEQWRPSIWQCGEILTNALDEAVIKAPATMASSEAKQAVQRVHGSAQKAFSCTEELRQATREALSGIVREYKQAEAVRGCICDES</sequence>
<evidence type="ECO:0000313" key="3">
    <source>
        <dbReference type="Proteomes" id="UP001152797"/>
    </source>
</evidence>